<sequence length="77" mass="9011">MTENWTEEKEEEIVNVLSDVTIGEERVERSLNPSFRGYSDLDSGESLMEEVRSDGVLVYTTEEVDPTWKHLKRYRSI</sequence>
<comment type="caution">
    <text evidence="1">The sequence shown here is derived from an EMBL/GenBank/DDBJ whole genome shotgun (WGS) entry which is preliminary data.</text>
</comment>
<gene>
    <name evidence="1" type="ORF">AKJ64_03760</name>
</gene>
<proteinExistence type="predicted"/>
<protein>
    <submittedName>
        <fullName evidence="1">Uncharacterized protein</fullName>
    </submittedName>
</protein>
<evidence type="ECO:0000313" key="2">
    <source>
        <dbReference type="Proteomes" id="UP000070373"/>
    </source>
</evidence>
<reference evidence="1 2" key="1">
    <citation type="journal article" date="2016" name="Sci. Rep.">
        <title>Metabolic traits of an uncultured archaeal lineage -MSBL1- from brine pools of the Red Sea.</title>
        <authorList>
            <person name="Mwirichia R."/>
            <person name="Alam I."/>
            <person name="Rashid M."/>
            <person name="Vinu M."/>
            <person name="Ba-Alawi W."/>
            <person name="Anthony Kamau A."/>
            <person name="Kamanda Ngugi D."/>
            <person name="Goker M."/>
            <person name="Klenk H.P."/>
            <person name="Bajic V."/>
            <person name="Stingl U."/>
        </authorList>
    </citation>
    <scope>NUCLEOTIDE SEQUENCE [LARGE SCALE GENOMIC DNA]</scope>
    <source>
        <strain evidence="1">SCGC-AAA259E17</strain>
    </source>
</reference>
<dbReference type="AlphaFoldDB" id="A0A133UDL7"/>
<organism evidence="1 2">
    <name type="scientific">candidate division MSBL1 archaeon SCGC-AAA259E17</name>
    <dbReference type="NCBI Taxonomy" id="1698263"/>
    <lineage>
        <taxon>Archaea</taxon>
        <taxon>Methanobacteriati</taxon>
        <taxon>Methanobacteriota</taxon>
        <taxon>candidate division MSBL1</taxon>
    </lineage>
</organism>
<accession>A0A133UDL7</accession>
<dbReference type="Proteomes" id="UP000070373">
    <property type="component" value="Unassembled WGS sequence"/>
</dbReference>
<keyword evidence="2" id="KW-1185">Reference proteome</keyword>
<evidence type="ECO:0000313" key="1">
    <source>
        <dbReference type="EMBL" id="KXA92196.1"/>
    </source>
</evidence>
<name>A0A133UDL7_9EURY</name>
<dbReference type="EMBL" id="LHXN01000070">
    <property type="protein sequence ID" value="KXA92196.1"/>
    <property type="molecule type" value="Genomic_DNA"/>
</dbReference>